<dbReference type="EMBL" id="NCKW01016944">
    <property type="protein sequence ID" value="POM60080.1"/>
    <property type="molecule type" value="Genomic_DNA"/>
</dbReference>
<proteinExistence type="predicted"/>
<name>A0A2P4X3G3_9STRA</name>
<protein>
    <submittedName>
        <fullName evidence="2">Copiatype Polyprotein</fullName>
    </submittedName>
</protein>
<dbReference type="OrthoDB" id="45690at2759"/>
<organism evidence="2 3">
    <name type="scientific">Phytophthora palmivora</name>
    <dbReference type="NCBI Taxonomy" id="4796"/>
    <lineage>
        <taxon>Eukaryota</taxon>
        <taxon>Sar</taxon>
        <taxon>Stramenopiles</taxon>
        <taxon>Oomycota</taxon>
        <taxon>Peronosporomycetes</taxon>
        <taxon>Peronosporales</taxon>
        <taxon>Peronosporaceae</taxon>
        <taxon>Phytophthora</taxon>
    </lineage>
</organism>
<reference evidence="2 3" key="1">
    <citation type="journal article" date="2017" name="Genome Biol. Evol.">
        <title>Phytophthora megakarya and P. palmivora, closely related causal agents of cacao black pod rot, underwent increases in genome sizes and gene numbers by different mechanisms.</title>
        <authorList>
            <person name="Ali S.S."/>
            <person name="Shao J."/>
            <person name="Lary D.J."/>
            <person name="Kronmiller B."/>
            <person name="Shen D."/>
            <person name="Strem M.D."/>
            <person name="Amoako-Attah I."/>
            <person name="Akrofi A.Y."/>
            <person name="Begoude B.A."/>
            <person name="Ten Hoopen G.M."/>
            <person name="Coulibaly K."/>
            <person name="Kebe B.I."/>
            <person name="Melnick R.L."/>
            <person name="Guiltinan M.J."/>
            <person name="Tyler B.M."/>
            <person name="Meinhardt L.W."/>
            <person name="Bailey B.A."/>
        </authorList>
    </citation>
    <scope>NUCLEOTIDE SEQUENCE [LARGE SCALE GENOMIC DNA]</scope>
    <source>
        <strain evidence="3">sbr112.9</strain>
    </source>
</reference>
<dbReference type="Proteomes" id="UP000237271">
    <property type="component" value="Unassembled WGS sequence"/>
</dbReference>
<gene>
    <name evidence="2" type="ORF">PHPALM_31100</name>
</gene>
<comment type="caution">
    <text evidence="2">The sequence shown here is derived from an EMBL/GenBank/DDBJ whole genome shotgun (WGS) entry which is preliminary data.</text>
</comment>
<evidence type="ECO:0000313" key="2">
    <source>
        <dbReference type="EMBL" id="POM60080.1"/>
    </source>
</evidence>
<feature type="region of interest" description="Disordered" evidence="1">
    <location>
        <begin position="258"/>
        <end position="279"/>
    </location>
</feature>
<feature type="compositionally biased region" description="Basic and acidic residues" evidence="1">
    <location>
        <begin position="268"/>
        <end position="279"/>
    </location>
</feature>
<dbReference type="PANTHER" id="PTHR11439">
    <property type="entry name" value="GAG-POL-RELATED RETROTRANSPOSON"/>
    <property type="match status" value="1"/>
</dbReference>
<sequence>MDRFGFSDAQLSCIFTEITQILTVNDTDTAPHKQVVRNGKAFPYCELVGSLMYLATCTRPDLVNVVAQLGRYVQCPTQQHIGAAKRVLRYFVGTKRQDIVYTKTSPPEQNDTQLNDGYCGSDCGNNPDKRKVSLDMYMVWMEVQCHVRHDDKQVLLNLLWRQTCEDCMEDQGLRNLLIEVFPAMEAKLRQGTDNQGAFVMSNNPTYSRRARHTELRWHYKVKTDNNPSDLMTQSLSSDRFEMLSEMIGLTKANISKDVPSEGSYFKKGNKDRGRLRDNR</sequence>
<dbReference type="AlphaFoldDB" id="A0A2P4X3G3"/>
<keyword evidence="3" id="KW-1185">Reference proteome</keyword>
<evidence type="ECO:0000313" key="3">
    <source>
        <dbReference type="Proteomes" id="UP000237271"/>
    </source>
</evidence>
<accession>A0A2P4X3G3</accession>
<dbReference type="PANTHER" id="PTHR11439:SF491">
    <property type="entry name" value="INTEGRASE CATALYTIC DOMAIN-CONTAINING PROTEIN"/>
    <property type="match status" value="1"/>
</dbReference>
<evidence type="ECO:0000256" key="1">
    <source>
        <dbReference type="SAM" id="MobiDB-lite"/>
    </source>
</evidence>